<dbReference type="PRINTS" id="PR00313">
    <property type="entry name" value="CABNDNGRPT"/>
</dbReference>
<dbReference type="Proteomes" id="UP000243232">
    <property type="component" value="Chromosome I"/>
</dbReference>
<evidence type="ECO:0000313" key="5">
    <source>
        <dbReference type="Proteomes" id="UP000243232"/>
    </source>
</evidence>
<keyword evidence="1" id="KW-0106">Calcium</keyword>
<dbReference type="EMBL" id="LT629785">
    <property type="protein sequence ID" value="SDU03466.1"/>
    <property type="molecule type" value="Genomic_DNA"/>
</dbReference>
<accession>A0A1H2F7U5</accession>
<dbReference type="InterPro" id="IPR001343">
    <property type="entry name" value="Hemolysn_Ca-bd"/>
</dbReference>
<feature type="compositionally biased region" description="Low complexity" evidence="2">
    <location>
        <begin position="116"/>
        <end position="125"/>
    </location>
</feature>
<dbReference type="InterPro" id="IPR010221">
    <property type="entry name" value="VCBS_dom"/>
</dbReference>
<organism evidence="4 5">
    <name type="scientific">Pseudomonas pohangensis</name>
    <dbReference type="NCBI Taxonomy" id="364197"/>
    <lineage>
        <taxon>Bacteria</taxon>
        <taxon>Pseudomonadati</taxon>
        <taxon>Pseudomonadota</taxon>
        <taxon>Gammaproteobacteria</taxon>
        <taxon>Pseudomonadales</taxon>
        <taxon>Pseudomonadaceae</taxon>
        <taxon>Pseudomonas</taxon>
    </lineage>
</organism>
<feature type="domain" description="VWFA" evidence="3">
    <location>
        <begin position="2404"/>
        <end position="2628"/>
    </location>
</feature>
<dbReference type="InterPro" id="IPR018511">
    <property type="entry name" value="Hemolysin-typ_Ca-bd_CS"/>
</dbReference>
<feature type="region of interest" description="Disordered" evidence="2">
    <location>
        <begin position="115"/>
        <end position="137"/>
    </location>
</feature>
<dbReference type="Gene3D" id="3.40.50.410">
    <property type="entry name" value="von Willebrand factor, type A domain"/>
    <property type="match status" value="2"/>
</dbReference>
<name>A0A1H2F7U5_9PSED</name>
<dbReference type="InterPro" id="IPR040853">
    <property type="entry name" value="RapA2_cadherin-like"/>
</dbReference>
<dbReference type="GO" id="GO:0005509">
    <property type="term" value="F:calcium ion binding"/>
    <property type="evidence" value="ECO:0007669"/>
    <property type="project" value="InterPro"/>
</dbReference>
<sequence length="2857" mass="287966">MATLIGVIKQAVGEVFAVAEDGSRRALGEGDRVYAGEQLVTGPNGAVALALTNGQSLTLGRESALPLTGDLLATSAEIAAQAQAEASAAPAPVTPTADDQQSVDDLVAAIEAGADPTQTAEPTAAGPGGSGGPGGTHQFVLLDAVGGQLAPEVGYPTGPITSGPEFLYGEGSNNGGGDALPSIEIEYLDHQGQLIVGPGVVDEEALSDGSNPDSTAEQASGKVVITSPDGVSALQIQDVNGTWVDVTHGGVVQGKYGTLSLDAAGNWTYTLTDNTLDHSNPNASGADDQVGESFAVRMFDGDGDVSPTVQLNVTVYDDNPLVDLGEGDFSALVVDETMLNLTTTGNFSGAFQVDLGADGGAVAYSLTISKVDSGLVDVASGKTIELHLVGEAIQGWVDGDPTQIAFTAAVNADGDVSLTQLRALQHPDTTSNDEPLGIAGGVIKLVAVATDGDGDTASASLDLGGFLIFRDDGPTLTVEADVSREEQAALAVRLDETVGVDRAAPGEVANGNTDDAGPGLGQVTTSVAGGLTSLFAALGGSYGADGAGTTTGVLSFAAFPGNTGLATNLLALNGGAITLERTSATLLSGVDEQGDTVFTIEIVGNQLQTTLFEALVHPDNSTFDEAVQLQLLQDGAVQLQYEVTRIDADGDSVTRSATVDLISHTSGGEDQQGSATDTSYFSFEDDGPSVDLSDAPDTVQEGASINGTWAHTDGADGATTQVLFGANSYNLDTPIDTGKGTLTVKADGTWTFQAANGLDQDVAQSVSFTVKVTDGDNDVATDSLTISITDGEGPSAGAPISLLVDDQNLADGSTPAGADFDSDSITFTPGSDAISNIVFSGDLSNLVGGLTWDRVSDTQIVGSDGASAIVTLDLTVLNNVATVTATLNDNYASHPLSGDDLQQLGSVNVIATDIDGDKVEGLVNVAVSDDVPRVSAAVVDDSQISLTTQDAQTIGAAFDTASASFATAMLAAVTPVYGADGAGNTQLGGYTLSVDNAASGLSSDGLAITLAKVGNDVVGSTANGEVFRISVNGSGTVTLTQYAEIDHLPESLNTSNDNANIALADGKVSLSATATVTDGDNDQATTQVRVDLGGNISFDDDLPSVTAGVVADSQISLTTQDAQTIGAAFDTASANFATAMLAAVTPVYGADGAGNTQLGGYTLSVDNAASGLSSDGLAITLAKVGNDVVGSTANGEVFRISVNASGTVTLTQYAEIDHLPESLNTSNDNANIALADGKVSLSATATVTDGDNDQATTQVRVDLGGNISFDDDLPSVTAGVVADSQISLTTQDAQTIGAAFDTASANFATAMLAAVTPVYGADGAGNTQLGGYTLSVDNAASGLSSDGLAITLAKVGNDVVGSTANGEVFRISVNASGTVTLTQYAEIDHLPESLNTSNDNANIALADGKVSLSATATVTDGDNDQATTQVRVDLGGNISFDDDLPSVTAGVVADSQISLTTQDAQTIGAAFDTASANFATAMLAAVTPVYGADGAGNTQLGGYTLSVDNAASGLSSDGLAITLAKVGNDVVGSTANGEVFRISVNGSGTVTLTQYAEIDHLPESLNTSNDNANIALADGKVSLSATATVTDGDNDQATTQVRVDLGGNISFDDDLPSVTAGVVADSQISLTTQDAQTIGAAFDTASANFATAMLAAVTPVYGADGAGNTQLGGYTLSVDNAASGLSSDGLAITLAKVGNDVVGSTANGEVFRISVNASGTVTLTQYAEIDHLPESLNTTNDNANIALADGKVSLSATATVTDGDNDQATTQVRVDLGGNISFDDDLPSVGPNVSVQLDDDALSGGIPGGIGDDANAVNVSGTLAHSFGADGAGSIEWLTTGNPAGFTYVSSGDDLLIQQGGTTVVTVTLNTATGAYSVTQNAVINHPLGLDENNVSFDLAYRVIDGDNDTATGKLTINVDDDTPQAFPDSGSVTEAAGKNINAAFVLDSSGSISNSEFATMMAAVKSAGQALFNGNDGDVKVTIVAFSSDSVSYPAVTTLAAFNALVDNIAANRPFNGQTDFTDAIQETMLAYTPIAGSSNQVFFISDGNPNQQTGTGGNSLTDTTASDWNNFVDSNAINVTTIGVGNGIDEDRLQDVDLDGSGSPIVVSGFNALVAALLDAVSPPVVPIEGNVLSNDASGADAPLSFVGWSAGNAAAIADLSQYGTLVLDANGHYKFTLNNDAAATQALDDGDTVVKVLHYTAQDADGDPTSSTLTITINGSNDSPIARGDSNWAQEDVSNASGNVLQNQAHNGAPDNALRADVADTDVDDSLTVTGVTGGNAYGTLTLGANGDYTYALNNNNPTVQALNDGDTLTEVYTYTVTDGDVSRTASLTITIFGGDENALVVGENVSDTSDQTVDHRVDTSRYGPDGAIEGSSGNDVLIGDVGGGKGPVINPAKDYNIALILDSSGSMTSDPDGPGGYSSRLALLKDSVRSYLDKLDSHTGQINIALISFATGSSLMLSGTLAEVQAQLDAPGNPLNALSANGSTNYESALQTTNSWFAGVEGNGYENVAYFLTDGNPTSRIGNTSTGNSVDYLDVVNALDDFNTLSARAEVHAIGIGSGINENILRYFDDTAQLAGNVTTSVGGSNVTAPVGEPQIVLTPDELNAALDPGSTTPGSLSPLGNDHLIGGAGDDLIFGDALNTSLIAGLESVPPGYQALVDHLQAGNGGVAPTQAQIVEFITTHAEQLGASVPNSGGNDTLEGGAGNDVLFGQGGNDRLIGGAGDDLLVGGGGNDTFVWQAGETGNDTVQDFHRVAGDNDVLDLSQLLSGLDLGSMGSNDAIATFLTSPANSYLSVNTVGTNSLTVDVGAGSQSIQLEGVDLAGAYGGGGSSEFDIVRNMLEDGSLKVVLS</sequence>
<dbReference type="OrthoDB" id="5192166at2"/>
<dbReference type="Pfam" id="PF19116">
    <property type="entry name" value="DUF5801"/>
    <property type="match status" value="8"/>
</dbReference>
<dbReference type="RefSeq" id="WP_090193720.1">
    <property type="nucleotide sequence ID" value="NZ_LT629785.1"/>
</dbReference>
<dbReference type="Pfam" id="PF13519">
    <property type="entry name" value="VWA_2"/>
    <property type="match status" value="2"/>
</dbReference>
<dbReference type="SMART" id="SM00327">
    <property type="entry name" value="VWA"/>
    <property type="match status" value="2"/>
</dbReference>
<dbReference type="PROSITE" id="PS00330">
    <property type="entry name" value="HEMOLYSIN_CALCIUM"/>
    <property type="match status" value="2"/>
</dbReference>
<evidence type="ECO:0000256" key="1">
    <source>
        <dbReference type="ARBA" id="ARBA00022837"/>
    </source>
</evidence>
<dbReference type="CDD" id="cd00198">
    <property type="entry name" value="vWFA"/>
    <property type="match status" value="2"/>
</dbReference>
<dbReference type="InterPro" id="IPR002035">
    <property type="entry name" value="VWF_A"/>
</dbReference>
<dbReference type="SUPFAM" id="SSF51120">
    <property type="entry name" value="beta-Roll"/>
    <property type="match status" value="1"/>
</dbReference>
<dbReference type="Pfam" id="PF00353">
    <property type="entry name" value="HemolysinCabind"/>
    <property type="match status" value="2"/>
</dbReference>
<protein>
    <submittedName>
        <fullName evidence="4">VCBS repeat-containing protein</fullName>
    </submittedName>
</protein>
<evidence type="ECO:0000259" key="3">
    <source>
        <dbReference type="PROSITE" id="PS50234"/>
    </source>
</evidence>
<dbReference type="InterPro" id="IPR036465">
    <property type="entry name" value="vWFA_dom_sf"/>
</dbReference>
<gene>
    <name evidence="4" type="ORF">SAMN05216296_1393</name>
</gene>
<evidence type="ECO:0000313" key="4">
    <source>
        <dbReference type="EMBL" id="SDU03466.1"/>
    </source>
</evidence>
<dbReference type="Gene3D" id="2.60.40.10">
    <property type="entry name" value="Immunoglobulins"/>
    <property type="match status" value="3"/>
</dbReference>
<dbReference type="InterPro" id="IPR013783">
    <property type="entry name" value="Ig-like_fold"/>
</dbReference>
<dbReference type="InterPro" id="IPR047777">
    <property type="entry name" value="LapA-like_RM"/>
</dbReference>
<dbReference type="PROSITE" id="PS50234">
    <property type="entry name" value="VWFA"/>
    <property type="match status" value="2"/>
</dbReference>
<dbReference type="SUPFAM" id="SSF53300">
    <property type="entry name" value="vWA-like"/>
    <property type="match status" value="2"/>
</dbReference>
<dbReference type="InterPro" id="IPR011049">
    <property type="entry name" value="Serralysin-like_metalloprot_C"/>
</dbReference>
<dbReference type="InterPro" id="IPR043824">
    <property type="entry name" value="DUF5801"/>
</dbReference>
<keyword evidence="5" id="KW-1185">Reference proteome</keyword>
<reference evidence="5" key="1">
    <citation type="submission" date="2016-10" db="EMBL/GenBank/DDBJ databases">
        <authorList>
            <person name="Varghese N."/>
            <person name="Submissions S."/>
        </authorList>
    </citation>
    <scope>NUCLEOTIDE SEQUENCE [LARGE SCALE GENOMIC DNA]</scope>
    <source>
        <strain evidence="5">DSM 17875</strain>
    </source>
</reference>
<dbReference type="NCBIfam" id="TIGR01965">
    <property type="entry name" value="VCBS_repeat"/>
    <property type="match status" value="4"/>
</dbReference>
<proteinExistence type="predicted"/>
<dbReference type="Pfam" id="PF17803">
    <property type="entry name" value="Cadherin_4"/>
    <property type="match status" value="1"/>
</dbReference>
<evidence type="ECO:0000256" key="2">
    <source>
        <dbReference type="SAM" id="MobiDB-lite"/>
    </source>
</evidence>
<dbReference type="NCBIfam" id="NF033682">
    <property type="entry name" value="retention_LapA"/>
    <property type="match status" value="1"/>
</dbReference>
<feature type="domain" description="VWFA" evidence="3">
    <location>
        <begin position="1942"/>
        <end position="2123"/>
    </location>
</feature>
<feature type="region of interest" description="Disordered" evidence="2">
    <location>
        <begin position="2355"/>
        <end position="2377"/>
    </location>
</feature>
<dbReference type="STRING" id="364197.SAMN05216296_1393"/>
<feature type="compositionally biased region" description="Gly residues" evidence="2">
    <location>
        <begin position="126"/>
        <end position="135"/>
    </location>
</feature>